<dbReference type="EMBL" id="JAHRIO010071056">
    <property type="protein sequence ID" value="MEQ2181782.1"/>
    <property type="molecule type" value="Genomic_DNA"/>
</dbReference>
<comment type="caution">
    <text evidence="1">The sequence shown here is derived from an EMBL/GenBank/DDBJ whole genome shotgun (WGS) entry which is preliminary data.</text>
</comment>
<organism evidence="1 2">
    <name type="scientific">Goodea atripinnis</name>
    <dbReference type="NCBI Taxonomy" id="208336"/>
    <lineage>
        <taxon>Eukaryota</taxon>
        <taxon>Metazoa</taxon>
        <taxon>Chordata</taxon>
        <taxon>Craniata</taxon>
        <taxon>Vertebrata</taxon>
        <taxon>Euteleostomi</taxon>
        <taxon>Actinopterygii</taxon>
        <taxon>Neopterygii</taxon>
        <taxon>Teleostei</taxon>
        <taxon>Neoteleostei</taxon>
        <taxon>Acanthomorphata</taxon>
        <taxon>Ovalentaria</taxon>
        <taxon>Atherinomorphae</taxon>
        <taxon>Cyprinodontiformes</taxon>
        <taxon>Goodeidae</taxon>
        <taxon>Goodea</taxon>
    </lineage>
</organism>
<protein>
    <submittedName>
        <fullName evidence="1">Uncharacterized protein</fullName>
    </submittedName>
</protein>
<evidence type="ECO:0000313" key="2">
    <source>
        <dbReference type="Proteomes" id="UP001476798"/>
    </source>
</evidence>
<feature type="non-terminal residue" evidence="1">
    <location>
        <position position="1"/>
    </location>
</feature>
<dbReference type="Proteomes" id="UP001476798">
    <property type="component" value="Unassembled WGS sequence"/>
</dbReference>
<name>A0ABV0PEJ2_9TELE</name>
<proteinExistence type="predicted"/>
<evidence type="ECO:0000313" key="1">
    <source>
        <dbReference type="EMBL" id="MEQ2181782.1"/>
    </source>
</evidence>
<sequence length="133" mass="14804">VTAVYWISIQFATWFPADFKYSRKPLQTNFKLVASWLLDQTAPVISEPCSPSNVLLCKYLHPVLHTSISHTTDYARPDSLRTTIKYLKTNLPWINFPPQDISGAVLPDSTSLFPSGGSVISPFGDLPVLNLLP</sequence>
<gene>
    <name evidence="1" type="ORF">GOODEAATRI_015036</name>
</gene>
<keyword evidence="2" id="KW-1185">Reference proteome</keyword>
<reference evidence="1 2" key="1">
    <citation type="submission" date="2021-06" db="EMBL/GenBank/DDBJ databases">
        <authorList>
            <person name="Palmer J.M."/>
        </authorList>
    </citation>
    <scope>NUCLEOTIDE SEQUENCE [LARGE SCALE GENOMIC DNA]</scope>
    <source>
        <strain evidence="1 2">GA_2019</strain>
        <tissue evidence="1">Muscle</tissue>
    </source>
</reference>
<accession>A0ABV0PEJ2</accession>